<dbReference type="HOGENOM" id="CLU_044754_1_0_6"/>
<organism evidence="11 12">
    <name type="scientific">Pantoea ananatis (strain LMG 20103)</name>
    <dbReference type="NCBI Taxonomy" id="706191"/>
    <lineage>
        <taxon>Bacteria</taxon>
        <taxon>Pseudomonadati</taxon>
        <taxon>Pseudomonadota</taxon>
        <taxon>Gammaproteobacteria</taxon>
        <taxon>Enterobacterales</taxon>
        <taxon>Erwiniaceae</taxon>
        <taxon>Pantoea</taxon>
    </lineage>
</organism>
<dbReference type="InterPro" id="IPR018211">
    <property type="entry name" value="ADH_Fe_CS"/>
</dbReference>
<evidence type="ECO:0000256" key="4">
    <source>
        <dbReference type="ARBA" id="ARBA00023002"/>
    </source>
</evidence>
<dbReference type="GO" id="GO:0008888">
    <property type="term" value="F:glycerol dehydrogenase (NAD+) activity"/>
    <property type="evidence" value="ECO:0007669"/>
    <property type="project" value="UniProtKB-EC"/>
</dbReference>
<comment type="similarity">
    <text evidence="1">Belongs to the iron-containing alcohol dehydrogenase family.</text>
</comment>
<dbReference type="eggNOG" id="COG0371">
    <property type="taxonomic scope" value="Bacteria"/>
</dbReference>
<dbReference type="FunFam" id="1.20.1090.10:FF:000004">
    <property type="entry name" value="Glycerol dehydrogenase"/>
    <property type="match status" value="1"/>
</dbReference>
<dbReference type="Proteomes" id="UP000001702">
    <property type="component" value="Chromosome"/>
</dbReference>
<protein>
    <recommendedName>
        <fullName evidence="8">Glycerol dehydrogenase</fullName>
        <ecNumber evidence="7">1.1.1.6</ecNumber>
    </recommendedName>
</protein>
<keyword evidence="5" id="KW-0520">NAD</keyword>
<evidence type="ECO:0000256" key="5">
    <source>
        <dbReference type="ARBA" id="ARBA00023027"/>
    </source>
</evidence>
<dbReference type="GO" id="GO:0019563">
    <property type="term" value="P:glycerol catabolic process"/>
    <property type="evidence" value="ECO:0007669"/>
    <property type="project" value="UniProtKB-ARBA"/>
</dbReference>
<dbReference type="PROSITE" id="PS00060">
    <property type="entry name" value="ADH_IRON_2"/>
    <property type="match status" value="1"/>
</dbReference>
<feature type="domain" description="Alcohol dehydrogenase iron-type/glycerol dehydrogenase GldA" evidence="10">
    <location>
        <begin position="66"/>
        <end position="212"/>
    </location>
</feature>
<dbReference type="InterPro" id="IPR016205">
    <property type="entry name" value="Glycerol_DH"/>
</dbReference>
<evidence type="ECO:0000256" key="1">
    <source>
        <dbReference type="ARBA" id="ARBA00007358"/>
    </source>
</evidence>
<name>D4GL23_PANAM</name>
<dbReference type="CDD" id="cd08170">
    <property type="entry name" value="GlyDH"/>
    <property type="match status" value="1"/>
</dbReference>
<dbReference type="Gene3D" id="3.40.50.1970">
    <property type="match status" value="1"/>
</dbReference>
<dbReference type="PROSITE" id="PS00913">
    <property type="entry name" value="ADH_IRON_1"/>
    <property type="match status" value="1"/>
</dbReference>
<dbReference type="PANTHER" id="PTHR43616:SF5">
    <property type="entry name" value="GLYCEROL DEHYDROGENASE 1"/>
    <property type="match status" value="1"/>
</dbReference>
<gene>
    <name evidence="11" type="primary">dhaD</name>
    <name evidence="11" type="ordered locus">PANA_0902</name>
</gene>
<evidence type="ECO:0000256" key="6">
    <source>
        <dbReference type="ARBA" id="ARBA00037918"/>
    </source>
</evidence>
<dbReference type="FunFam" id="3.40.50.1970:FF:000005">
    <property type="entry name" value="Glycerol dehydrogenase"/>
    <property type="match status" value="1"/>
</dbReference>
<dbReference type="Gene3D" id="1.20.1090.10">
    <property type="entry name" value="Dehydroquinate synthase-like - alpha domain"/>
    <property type="match status" value="1"/>
</dbReference>
<keyword evidence="4" id="KW-0560">Oxidoreductase</keyword>
<dbReference type="PANTHER" id="PTHR43616">
    <property type="entry name" value="GLYCEROL DEHYDROGENASE"/>
    <property type="match status" value="1"/>
</dbReference>
<dbReference type="SUPFAM" id="SSF56796">
    <property type="entry name" value="Dehydroquinate synthase-like"/>
    <property type="match status" value="1"/>
</dbReference>
<dbReference type="EMBL" id="CP001875">
    <property type="protein sequence ID" value="ADD76069.1"/>
    <property type="molecule type" value="Genomic_DNA"/>
</dbReference>
<accession>D4GL23</accession>
<dbReference type="AlphaFoldDB" id="D4GL23"/>
<dbReference type="EC" id="1.1.1.6" evidence="7"/>
<comment type="pathway">
    <text evidence="6">Polyol metabolism; glycerol fermentation; glycerone phosphate from glycerol (oxidative route): step 1/2.</text>
</comment>
<keyword evidence="12" id="KW-1185">Reference proteome</keyword>
<evidence type="ECO:0000256" key="8">
    <source>
        <dbReference type="ARBA" id="ARBA00040132"/>
    </source>
</evidence>
<evidence type="ECO:0000256" key="3">
    <source>
        <dbReference type="ARBA" id="ARBA00022798"/>
    </source>
</evidence>
<evidence type="ECO:0000259" key="10">
    <source>
        <dbReference type="Pfam" id="PF00465"/>
    </source>
</evidence>
<dbReference type="NCBIfam" id="NF006941">
    <property type="entry name" value="PRK09423.1"/>
    <property type="match status" value="1"/>
</dbReference>
<keyword evidence="2" id="KW-0479">Metal-binding</keyword>
<evidence type="ECO:0000256" key="2">
    <source>
        <dbReference type="ARBA" id="ARBA00022723"/>
    </source>
</evidence>
<evidence type="ECO:0000256" key="9">
    <source>
        <dbReference type="ARBA" id="ARBA00049006"/>
    </source>
</evidence>
<evidence type="ECO:0000313" key="12">
    <source>
        <dbReference type="Proteomes" id="UP000001702"/>
    </source>
</evidence>
<keyword evidence="3" id="KW-0319">Glycerol metabolism</keyword>
<evidence type="ECO:0000313" key="11">
    <source>
        <dbReference type="EMBL" id="ADD76069.1"/>
    </source>
</evidence>
<dbReference type="STRING" id="706191.PANA_0902"/>
<dbReference type="GO" id="GO:0015980">
    <property type="term" value="P:energy derivation by oxidation of organic compounds"/>
    <property type="evidence" value="ECO:0007669"/>
    <property type="project" value="UniProtKB-ARBA"/>
</dbReference>
<dbReference type="GO" id="GO:0005829">
    <property type="term" value="C:cytosol"/>
    <property type="evidence" value="ECO:0007669"/>
    <property type="project" value="TreeGrafter"/>
</dbReference>
<dbReference type="KEGG" id="pam:PANA_0902"/>
<proteinExistence type="inferred from homology"/>
<reference evidence="11 12" key="1">
    <citation type="journal article" date="2010" name="J. Bacteriol.">
        <title>Genome sequence of Pantoea ananatis LMG20103, the causative agent of Eucalyptus blight and dieback.</title>
        <authorList>
            <person name="De Maayer P."/>
            <person name="Chan W.Y."/>
            <person name="Venter S.N."/>
            <person name="Toth I.K."/>
            <person name="Birch P.R."/>
            <person name="Joubert F."/>
            <person name="Coutinho T.A."/>
        </authorList>
    </citation>
    <scope>NUCLEOTIDE SEQUENCE [LARGE SCALE GENOMIC DNA]</scope>
    <source>
        <strain evidence="11 12">LMG 20103</strain>
    </source>
</reference>
<dbReference type="GO" id="GO:0046872">
    <property type="term" value="F:metal ion binding"/>
    <property type="evidence" value="ECO:0007669"/>
    <property type="project" value="UniProtKB-KW"/>
</dbReference>
<dbReference type="InterPro" id="IPR001670">
    <property type="entry name" value="ADH_Fe/GldA"/>
</dbReference>
<comment type="catalytic activity">
    <reaction evidence="9">
        <text>glycerol + NAD(+) = dihydroxyacetone + NADH + H(+)</text>
        <dbReference type="Rhea" id="RHEA:13769"/>
        <dbReference type="ChEBI" id="CHEBI:15378"/>
        <dbReference type="ChEBI" id="CHEBI:16016"/>
        <dbReference type="ChEBI" id="CHEBI:17754"/>
        <dbReference type="ChEBI" id="CHEBI:57540"/>
        <dbReference type="ChEBI" id="CHEBI:57945"/>
        <dbReference type="EC" id="1.1.1.6"/>
    </reaction>
</comment>
<evidence type="ECO:0000256" key="7">
    <source>
        <dbReference type="ARBA" id="ARBA00039147"/>
    </source>
</evidence>
<sequence>MRSGKVFHIRTLAAKLFHLHVARKVKRDVGHHSAFTASRAREMPAFTMRTCSYLRVKGMPKIIQSPAKYIQGPNAAVSFGQYAKNLADRFFVIADDFVMNMAGDKVLSGLAEHDVTCHAERFSGECCRTEINRLMTLAEQNGCRGVIGLGGGKTLDTAKAIAWYLKLPVVVIPTIASTDAPTSALSVIYTETGEFAEYLIYPKNPDMVVMDTTIIAKAPVRLLVAGMGDALSTWFEAKACYDSGATSMAGGKSTAAALSLARLCYETLLAEGEKARFAAQAGVVTDALERIVEANTYLSGIGFESSGLAAAHAIHNAFTVLEECHHLYHGEKVAFGTLSQLILQNSPTEEIETVLAFCQKVGLPVTLGQMGVKQDIEKKIQAVAEAACVEGETIHNMPFPVTPDSVYAAIITADLLGQQWLSR</sequence>
<dbReference type="Pfam" id="PF00465">
    <property type="entry name" value="Fe-ADH"/>
    <property type="match status" value="1"/>
</dbReference>